<dbReference type="AlphaFoldDB" id="A0A0F8WVN6"/>
<accession>A0A0F8WVN6</accession>
<feature type="compositionally biased region" description="Basic and acidic residues" evidence="1">
    <location>
        <begin position="397"/>
        <end position="409"/>
    </location>
</feature>
<sequence length="743" mass="81722">MAPVTQSEVDLESRTSEMASQDSPLRRQFSEPIQAHSTSTQASPSPSPIAHKSKCAWCGMYFESSGDESISSNEALKKHIATVHPHIAKFSMYDDPGDDDDDDDDDEHFETEDMASPNEHGSRHTVELEGDDNIVEGAEATELYDENEKGVADLNGEEPEAEAEVEVPEGESDRALSNQLHEFSREQDSVSLEKRLHNFWNIHNVRNFSDDYDAKTTSIGKTWTAVFHESKRLGKKRDAPELSGRPDPYKKPKVGRGEFLEITPLEDFLSQLRDPELRSIDELYAITENVSYTLKAWQDEYLAIDKLQKLATRHQAKATSDPRKFERPQVFEDKKEAMLYGYKHDPKEDKVGNQNPFVQGGFKPTPAQFRKMTAKAGPNNPNPDGWPTILKFNVEHVPKFQNPPREEFVGKATRKRKAAEMEAANKANETEEVAEKTPTPAEPDQDYINAVKRRTRTRRQTTEVELVEPGPKGSVRGRGGRARGRGGARAGSRAASEAPLTPVPATTVAPSRSASARQATDVSQTHTGTSQLVPIEPAPSGSAEAVSTADRQEVGAQDESFDAAELARRQKIANSKNPKRTEAMLNHWARFNREGRVRNPKRSKAQIEADRVAEAARKAAEPPKIIGKKKKSTSPVIIGPPRPDPGLALAPAPPAMTVPTPLAPGPHTQPPQLAPIAAARGPLAPYPPPMDPRAVVSFPPPRGPLQPPPPQPYHTPYPDYYIPYGAAAGLPPHPPPPGHPRPA</sequence>
<feature type="compositionally biased region" description="Acidic residues" evidence="1">
    <location>
        <begin position="155"/>
        <end position="170"/>
    </location>
</feature>
<keyword evidence="3" id="KW-1185">Reference proteome</keyword>
<feature type="compositionally biased region" description="Pro residues" evidence="1">
    <location>
        <begin position="651"/>
        <end position="673"/>
    </location>
</feature>
<feature type="region of interest" description="Disordered" evidence="1">
    <location>
        <begin position="1"/>
        <end position="50"/>
    </location>
</feature>
<feature type="compositionally biased region" description="Pro residues" evidence="1">
    <location>
        <begin position="698"/>
        <end position="715"/>
    </location>
</feature>
<evidence type="ECO:0000313" key="3">
    <source>
        <dbReference type="Proteomes" id="UP000034947"/>
    </source>
</evidence>
<feature type="region of interest" description="Disordered" evidence="1">
    <location>
        <begin position="593"/>
        <end position="718"/>
    </location>
</feature>
<evidence type="ECO:0000256" key="1">
    <source>
        <dbReference type="SAM" id="MobiDB-lite"/>
    </source>
</evidence>
<feature type="region of interest" description="Disordered" evidence="1">
    <location>
        <begin position="88"/>
        <end position="175"/>
    </location>
</feature>
<dbReference type="OrthoDB" id="4115400at2759"/>
<protein>
    <submittedName>
        <fullName evidence="2">Uncharacterized protein</fullName>
    </submittedName>
</protein>
<feature type="compositionally biased region" description="Polar residues" evidence="1">
    <location>
        <begin position="512"/>
        <end position="532"/>
    </location>
</feature>
<comment type="caution">
    <text evidence="2">The sequence shown here is derived from an EMBL/GenBank/DDBJ whole genome shotgun (WGS) entry which is preliminary data.</text>
</comment>
<reference evidence="2 3" key="1">
    <citation type="submission" date="2015-02" db="EMBL/GenBank/DDBJ databases">
        <title>Draft Genome Sequences of Two Closely-Related Aflatoxigenic Aspergillus Species Obtained from the Cote d'Ivoire.</title>
        <authorList>
            <person name="Moore G.G."/>
            <person name="Beltz S.B."/>
            <person name="Mack B.M."/>
        </authorList>
    </citation>
    <scope>NUCLEOTIDE SEQUENCE [LARGE SCALE GENOMIC DNA]</scope>
    <source>
        <strain evidence="2 3">SRRC1432</strain>
    </source>
</reference>
<dbReference type="Proteomes" id="UP000034947">
    <property type="component" value="Unassembled WGS sequence"/>
</dbReference>
<feature type="compositionally biased region" description="Low complexity" evidence="1">
    <location>
        <begin position="490"/>
        <end position="510"/>
    </location>
</feature>
<feature type="compositionally biased region" description="Low complexity" evidence="1">
    <location>
        <begin position="34"/>
        <end position="44"/>
    </location>
</feature>
<dbReference type="EMBL" id="JYKN01002717">
    <property type="protein sequence ID" value="KKK15392.1"/>
    <property type="molecule type" value="Genomic_DNA"/>
</dbReference>
<feature type="region of interest" description="Disordered" evidence="1">
    <location>
        <begin position="397"/>
        <end position="561"/>
    </location>
</feature>
<feature type="region of interest" description="Disordered" evidence="1">
    <location>
        <begin position="234"/>
        <end position="254"/>
    </location>
</feature>
<feature type="compositionally biased region" description="Acidic residues" evidence="1">
    <location>
        <begin position="95"/>
        <end position="113"/>
    </location>
</feature>
<name>A0A0F8WVN6_9EURO</name>
<dbReference type="VEuPathDB" id="FungiDB:P175DRAFT_0531909"/>
<proteinExistence type="predicted"/>
<organism evidence="2 3">
    <name type="scientific">Aspergillus ochraceoroseus</name>
    <dbReference type="NCBI Taxonomy" id="138278"/>
    <lineage>
        <taxon>Eukaryota</taxon>
        <taxon>Fungi</taxon>
        <taxon>Dikarya</taxon>
        <taxon>Ascomycota</taxon>
        <taxon>Pezizomycotina</taxon>
        <taxon>Eurotiomycetes</taxon>
        <taxon>Eurotiomycetidae</taxon>
        <taxon>Eurotiales</taxon>
        <taxon>Aspergillaceae</taxon>
        <taxon>Aspergillus</taxon>
        <taxon>Aspergillus subgen. Nidulantes</taxon>
    </lineage>
</organism>
<feature type="compositionally biased region" description="Basic and acidic residues" evidence="1">
    <location>
        <begin position="605"/>
        <end position="621"/>
    </location>
</feature>
<gene>
    <name evidence="2" type="ORF">AOCH_003951</name>
</gene>
<evidence type="ECO:0000313" key="2">
    <source>
        <dbReference type="EMBL" id="KKK15392.1"/>
    </source>
</evidence>